<organism evidence="1 2">
    <name type="scientific">Corchorus capsularis</name>
    <name type="common">Jute</name>
    <dbReference type="NCBI Taxonomy" id="210143"/>
    <lineage>
        <taxon>Eukaryota</taxon>
        <taxon>Viridiplantae</taxon>
        <taxon>Streptophyta</taxon>
        <taxon>Embryophyta</taxon>
        <taxon>Tracheophyta</taxon>
        <taxon>Spermatophyta</taxon>
        <taxon>Magnoliopsida</taxon>
        <taxon>eudicotyledons</taxon>
        <taxon>Gunneridae</taxon>
        <taxon>Pentapetalae</taxon>
        <taxon>rosids</taxon>
        <taxon>malvids</taxon>
        <taxon>Malvales</taxon>
        <taxon>Malvaceae</taxon>
        <taxon>Grewioideae</taxon>
        <taxon>Apeibeae</taxon>
        <taxon>Corchorus</taxon>
    </lineage>
</organism>
<proteinExistence type="predicted"/>
<evidence type="ECO:0000313" key="1">
    <source>
        <dbReference type="EMBL" id="OMO66529.1"/>
    </source>
</evidence>
<keyword evidence="2" id="KW-1185">Reference proteome</keyword>
<dbReference type="EMBL" id="AWWV01012523">
    <property type="protein sequence ID" value="OMO66529.1"/>
    <property type="molecule type" value="Genomic_DNA"/>
</dbReference>
<sequence length="22" mass="2604">MAAFLKLDGDVFCFCRRYFLTS</sequence>
<name>A0A1R3H847_COCAP</name>
<evidence type="ECO:0000313" key="2">
    <source>
        <dbReference type="Proteomes" id="UP000188268"/>
    </source>
</evidence>
<gene>
    <name evidence="1" type="ORF">CCACVL1_21110</name>
</gene>
<dbReference type="Gramene" id="OMO66529">
    <property type="protein sequence ID" value="OMO66529"/>
    <property type="gene ID" value="CCACVL1_21110"/>
</dbReference>
<reference evidence="1 2" key="1">
    <citation type="submission" date="2013-09" db="EMBL/GenBank/DDBJ databases">
        <title>Corchorus capsularis genome sequencing.</title>
        <authorList>
            <person name="Alam M."/>
            <person name="Haque M.S."/>
            <person name="Islam M.S."/>
            <person name="Emdad E.M."/>
            <person name="Islam M.M."/>
            <person name="Ahmed B."/>
            <person name="Halim A."/>
            <person name="Hossen Q.M.M."/>
            <person name="Hossain M.Z."/>
            <person name="Ahmed R."/>
            <person name="Khan M.M."/>
            <person name="Islam R."/>
            <person name="Rashid M.M."/>
            <person name="Khan S.A."/>
            <person name="Rahman M.S."/>
            <person name="Alam M."/>
        </authorList>
    </citation>
    <scope>NUCLEOTIDE SEQUENCE [LARGE SCALE GENOMIC DNA]</scope>
    <source>
        <strain evidence="2">cv. CVL-1</strain>
        <tissue evidence="1">Whole seedling</tissue>
    </source>
</reference>
<accession>A0A1R3H847</accession>
<dbReference type="AlphaFoldDB" id="A0A1R3H847"/>
<dbReference type="Proteomes" id="UP000188268">
    <property type="component" value="Unassembled WGS sequence"/>
</dbReference>
<comment type="caution">
    <text evidence="1">The sequence shown here is derived from an EMBL/GenBank/DDBJ whole genome shotgun (WGS) entry which is preliminary data.</text>
</comment>
<protein>
    <submittedName>
        <fullName evidence="1">Uncharacterized protein</fullName>
    </submittedName>
</protein>